<dbReference type="RefSeq" id="WP_146287119.1">
    <property type="nucleotide sequence ID" value="NZ_BMLP01000004.1"/>
</dbReference>
<dbReference type="InterPro" id="IPR011009">
    <property type="entry name" value="Kinase-like_dom_sf"/>
</dbReference>
<evidence type="ECO:0000313" key="3">
    <source>
        <dbReference type="Proteomes" id="UP000598196"/>
    </source>
</evidence>
<accession>A0A917YN24</accession>
<dbReference type="OrthoDB" id="7334546at2"/>
<dbReference type="Proteomes" id="UP000598196">
    <property type="component" value="Unassembled WGS sequence"/>
</dbReference>
<dbReference type="EMBL" id="BMLP01000004">
    <property type="protein sequence ID" value="GGO34024.1"/>
    <property type="molecule type" value="Genomic_DNA"/>
</dbReference>
<dbReference type="AlphaFoldDB" id="A0A917YN24"/>
<evidence type="ECO:0000313" key="2">
    <source>
        <dbReference type="EMBL" id="GGO34024.1"/>
    </source>
</evidence>
<organism evidence="2 3">
    <name type="scientific">Gemmobacter aquaticus</name>
    <dbReference type="NCBI Taxonomy" id="490185"/>
    <lineage>
        <taxon>Bacteria</taxon>
        <taxon>Pseudomonadati</taxon>
        <taxon>Pseudomonadota</taxon>
        <taxon>Alphaproteobacteria</taxon>
        <taxon>Rhodobacterales</taxon>
        <taxon>Paracoccaceae</taxon>
        <taxon>Gemmobacter</taxon>
    </lineage>
</organism>
<name>A0A917YN24_9RHOB</name>
<protein>
    <submittedName>
        <fullName evidence="2">Aminoglycoside phosphotransferase</fullName>
    </submittedName>
</protein>
<reference evidence="2 3" key="1">
    <citation type="journal article" date="2014" name="Int. J. Syst. Evol. Microbiol.">
        <title>Complete genome sequence of Corynebacterium casei LMG S-19264T (=DSM 44701T), isolated from a smear-ripened cheese.</title>
        <authorList>
            <consortium name="US DOE Joint Genome Institute (JGI-PGF)"/>
            <person name="Walter F."/>
            <person name="Albersmeier A."/>
            <person name="Kalinowski J."/>
            <person name="Ruckert C."/>
        </authorList>
    </citation>
    <scope>NUCLEOTIDE SEQUENCE [LARGE SCALE GENOMIC DNA]</scope>
    <source>
        <strain evidence="2 3">CGMCC 1.7029</strain>
    </source>
</reference>
<sequence length="272" mass="29073">MGNANEEQAHASQPDPALVRELSAALSLPLRDWRPLAGGRSNRVWRSDDVVLKQVLPDTGTPLFPNDPRAEVAALRALSPLLVPQLLAEGAGWFAYAHVPGRAWTNDPGPVARLLAEVHATPAPKGMRLLPMGGQAIAEQARGFGATGLPECPVIDDPGPTCRALVHGDPVPANIVVAAEGLRLIDWQCPGLGDPVDDLALFLSPAMQVLYRGRPLTAEEGAAFLDAYPNRTTVERYLRLAPLLGWRIAAHCALRAARGDQGYAEALRLQLA</sequence>
<keyword evidence="3" id="KW-1185">Reference proteome</keyword>
<proteinExistence type="predicted"/>
<dbReference type="Gene3D" id="3.90.1200.10">
    <property type="match status" value="1"/>
</dbReference>
<dbReference type="InterPro" id="IPR002575">
    <property type="entry name" value="Aminoglycoside_PTrfase"/>
</dbReference>
<evidence type="ECO:0000259" key="1">
    <source>
        <dbReference type="Pfam" id="PF01636"/>
    </source>
</evidence>
<dbReference type="SUPFAM" id="SSF56112">
    <property type="entry name" value="Protein kinase-like (PK-like)"/>
    <property type="match status" value="1"/>
</dbReference>
<dbReference type="Pfam" id="PF01636">
    <property type="entry name" value="APH"/>
    <property type="match status" value="1"/>
</dbReference>
<comment type="caution">
    <text evidence="2">The sequence shown here is derived from an EMBL/GenBank/DDBJ whole genome shotgun (WGS) entry which is preliminary data.</text>
</comment>
<gene>
    <name evidence="2" type="ORF">GCM10010991_24220</name>
</gene>
<feature type="domain" description="Aminoglycoside phosphotransferase" evidence="1">
    <location>
        <begin position="32"/>
        <end position="231"/>
    </location>
</feature>